<dbReference type="GeneID" id="26638758"/>
<evidence type="ECO:0000313" key="2">
    <source>
        <dbReference type="Proteomes" id="UP000202958"/>
    </source>
</evidence>
<sequence length="78" mass="8854">MKVSYIESILAMASEGMTPEQIAEQLYVDECDSLAADAEDDSDDAISRRYGISEDDRYDSRGEELLPRFNDAGEPNWW</sequence>
<proteinExistence type="predicted"/>
<protein>
    <submittedName>
        <fullName evidence="1">Uncharacterized protein</fullName>
    </submittedName>
</protein>
<dbReference type="RefSeq" id="YP_009212269.1">
    <property type="nucleotide sequence ID" value="NC_028945.1"/>
</dbReference>
<reference evidence="1 2" key="1">
    <citation type="submission" date="2015-04" db="EMBL/GenBank/DDBJ databases">
        <authorList>
            <person name="Hodson T.S."/>
            <person name="Hyde J.R."/>
            <person name="Schouten J.T."/>
            <person name="Crockett J.T."/>
            <person name="Smith T.A."/>
            <person name="Merrill B.D."/>
            <person name="Crook M.B."/>
            <person name="Griffitts J.S."/>
            <person name="Burnett S.H."/>
            <person name="Grose J.H."/>
            <person name="Breakwell D.P."/>
        </authorList>
    </citation>
    <scope>NUCLEOTIDE SEQUENCE [LARGE SCALE GENOMIC DNA]</scope>
</reference>
<dbReference type="KEGG" id="vg:26638758"/>
<evidence type="ECO:0000313" key="1">
    <source>
        <dbReference type="EMBL" id="AKF13294.1"/>
    </source>
</evidence>
<name>A0A0F6YQX6_9CAUD</name>
<keyword evidence="2" id="KW-1185">Reference proteome</keyword>
<accession>A0A0F6YQX6</accession>
<dbReference type="Proteomes" id="UP000202958">
    <property type="component" value="Segment"/>
</dbReference>
<dbReference type="EMBL" id="KR052482">
    <property type="protein sequence ID" value="AKF13294.1"/>
    <property type="molecule type" value="Genomic_DNA"/>
</dbReference>
<gene>
    <name evidence="1" type="ORF">PHIN3_29</name>
</gene>
<organism evidence="1 2">
    <name type="scientific">Sinorhizobium phage phiN3</name>
    <dbReference type="NCBI Taxonomy" id="1647405"/>
    <lineage>
        <taxon>Viruses</taxon>
        <taxon>Duplodnaviria</taxon>
        <taxon>Heunggongvirae</taxon>
        <taxon>Uroviricota</taxon>
        <taxon>Caudoviricetes</taxon>
        <taxon>Emdodecavirus</taxon>
        <taxon>Emdodecavirus N3</taxon>
    </lineage>
</organism>